<dbReference type="PATRIC" id="fig|1379.3.peg.372"/>
<dbReference type="OrthoDB" id="9761056at2"/>
<comment type="function">
    <text evidence="8">Uptake of L-lactate across the membrane. Can also transport D-lactate and glycolate.</text>
</comment>
<dbReference type="GO" id="GO:0005886">
    <property type="term" value="C:plasma membrane"/>
    <property type="evidence" value="ECO:0007669"/>
    <property type="project" value="UniProtKB-SubCell"/>
</dbReference>
<proteinExistence type="inferred from homology"/>
<feature type="transmembrane region" description="Helical" evidence="8">
    <location>
        <begin position="252"/>
        <end position="272"/>
    </location>
</feature>
<evidence type="ECO:0000256" key="2">
    <source>
        <dbReference type="ARBA" id="ARBA00010100"/>
    </source>
</evidence>
<dbReference type="Pfam" id="PF02652">
    <property type="entry name" value="Lactate_perm"/>
    <property type="match status" value="1"/>
</dbReference>
<reference evidence="10" key="1">
    <citation type="submission" date="2016-01" db="EMBL/GenBank/DDBJ databases">
        <authorList>
            <person name="Mitreva M."/>
            <person name="Pepin K.H."/>
            <person name="Mihindukulasuriya K.A."/>
            <person name="Fulton R."/>
            <person name="Fronick C."/>
            <person name="O'Laughlin M."/>
            <person name="Miner T."/>
            <person name="Herter B."/>
            <person name="Rosa B.A."/>
            <person name="Cordes M."/>
            <person name="Tomlinson C."/>
            <person name="Wollam A."/>
            <person name="Palsikar V.B."/>
            <person name="Mardis E.R."/>
            <person name="Wilson R.K."/>
        </authorList>
    </citation>
    <scope>NUCLEOTIDE SEQUENCE [LARGE SCALE GENOMIC DNA]</scope>
    <source>
        <strain evidence="10">DNF01167</strain>
    </source>
</reference>
<dbReference type="Proteomes" id="UP000070355">
    <property type="component" value="Unassembled WGS sequence"/>
</dbReference>
<dbReference type="PANTHER" id="PTHR30003">
    <property type="entry name" value="L-LACTATE PERMEASE"/>
    <property type="match status" value="1"/>
</dbReference>
<feature type="transmembrane region" description="Helical" evidence="8">
    <location>
        <begin position="158"/>
        <end position="178"/>
    </location>
</feature>
<dbReference type="PANTHER" id="PTHR30003:SF0">
    <property type="entry name" value="GLYCOLATE PERMEASE GLCA-RELATED"/>
    <property type="match status" value="1"/>
</dbReference>
<dbReference type="InterPro" id="IPR003804">
    <property type="entry name" value="Lactate_perm"/>
</dbReference>
<dbReference type="GO" id="GO:0015295">
    <property type="term" value="F:solute:proton symporter activity"/>
    <property type="evidence" value="ECO:0007669"/>
    <property type="project" value="TreeGrafter"/>
</dbReference>
<evidence type="ECO:0000313" key="10">
    <source>
        <dbReference type="Proteomes" id="UP000070355"/>
    </source>
</evidence>
<feature type="transmembrane region" description="Helical" evidence="8">
    <location>
        <begin position="199"/>
        <end position="220"/>
    </location>
</feature>
<keyword evidence="5 8" id="KW-0812">Transmembrane</keyword>
<feature type="transmembrane region" description="Helical" evidence="8">
    <location>
        <begin position="17"/>
        <end position="38"/>
    </location>
</feature>
<evidence type="ECO:0000256" key="1">
    <source>
        <dbReference type="ARBA" id="ARBA00004651"/>
    </source>
</evidence>
<evidence type="ECO:0000256" key="5">
    <source>
        <dbReference type="ARBA" id="ARBA00022692"/>
    </source>
</evidence>
<feature type="transmembrane region" description="Helical" evidence="8">
    <location>
        <begin position="447"/>
        <end position="469"/>
    </location>
</feature>
<accession>A0A134A4V1</accession>
<sequence length="551" mass="58068">MILNTIWEQQYNPMGNIWLSAAVAALPIVIFLISLVVFKLKGYTAGGLSILSAAIVAAVCYKMPVDKIAGAAEQGIVSGLWPVASIVLAAIFLYKLTVKMGFFDVMKQSISSISPDKRIQVLLIAFSFNAFLEGAAGFGAPVAITAAILVGLGFKPLQSAAICLVANIAGGAYGAMGIPVTVPATLTDLDALTLGKNTSLILCLVTVIIAFLIVFMVDGFKGIKETFPAIIVSGGGFAVTQFIFLNFVGPELVNVSSAIVSLLALIVFLRFWQPKQPLTAETKEISKDDKGTLSGKEVVRAWTPFILLTLFVTLLNTGFFKQLIQAANPKTGQTAGALNSLIFNFPYYIDGAVARVAPIVKQPTPIKAVFSFAPFTSTTTAILLAAILTIIIFRVNSRIVISTIRETAVELWGPILTICSVLAFAYISTYSGMSSTLGLAFANTGKVFPLFSPILGWIGVFLTGSVVNSGSLFAGLQSVTASQIGIDPSLLVAANIMGGAIAKMISPQSIAVAAAAVGLVNRDSEIFAKTIKWSVILLVLAGVLNLLITLR</sequence>
<keyword evidence="7 8" id="KW-0472">Membrane</keyword>
<keyword evidence="4 8" id="KW-1003">Cell membrane</keyword>
<evidence type="ECO:0000313" key="9">
    <source>
        <dbReference type="EMBL" id="KXB62709.1"/>
    </source>
</evidence>
<feature type="transmembrane region" description="Helical" evidence="8">
    <location>
        <begin position="76"/>
        <end position="98"/>
    </location>
</feature>
<evidence type="ECO:0000256" key="7">
    <source>
        <dbReference type="ARBA" id="ARBA00023136"/>
    </source>
</evidence>
<dbReference type="RefSeq" id="WP_060913666.1">
    <property type="nucleotide sequence ID" value="NZ_KQ959928.1"/>
</dbReference>
<dbReference type="AlphaFoldDB" id="A0A134A4V1"/>
<dbReference type="GO" id="GO:0015129">
    <property type="term" value="F:lactate transmembrane transporter activity"/>
    <property type="evidence" value="ECO:0007669"/>
    <property type="project" value="UniProtKB-UniRule"/>
</dbReference>
<organism evidence="9 10">
    <name type="scientific">Gemella haemolysans</name>
    <dbReference type="NCBI Taxonomy" id="1379"/>
    <lineage>
        <taxon>Bacteria</taxon>
        <taxon>Bacillati</taxon>
        <taxon>Bacillota</taxon>
        <taxon>Bacilli</taxon>
        <taxon>Bacillales</taxon>
        <taxon>Gemellaceae</taxon>
        <taxon>Gemella</taxon>
    </lineage>
</organism>
<comment type="caution">
    <text evidence="9">The sequence shown here is derived from an EMBL/GenBank/DDBJ whole genome shotgun (WGS) entry which is preliminary data.</text>
</comment>
<comment type="similarity">
    <text evidence="2 8">Belongs to the lactate permease family.</text>
</comment>
<dbReference type="EMBL" id="LSDC01000021">
    <property type="protein sequence ID" value="KXB62709.1"/>
    <property type="molecule type" value="Genomic_DNA"/>
</dbReference>
<evidence type="ECO:0000256" key="3">
    <source>
        <dbReference type="ARBA" id="ARBA00022448"/>
    </source>
</evidence>
<gene>
    <name evidence="9" type="ORF">HMPREF3186_00377</name>
</gene>
<feature type="transmembrane region" description="Helical" evidence="8">
    <location>
        <begin position="301"/>
        <end position="320"/>
    </location>
</feature>
<keyword evidence="3 8" id="KW-0813">Transport</keyword>
<dbReference type="STRING" id="1379.HMPREF3186_00377"/>
<name>A0A134A4V1_9BACL</name>
<feature type="transmembrane region" description="Helical" evidence="8">
    <location>
        <begin position="119"/>
        <end position="152"/>
    </location>
</feature>
<keyword evidence="6 8" id="KW-1133">Transmembrane helix</keyword>
<feature type="transmembrane region" description="Helical" evidence="8">
    <location>
        <begin position="226"/>
        <end position="245"/>
    </location>
</feature>
<evidence type="ECO:0000256" key="4">
    <source>
        <dbReference type="ARBA" id="ARBA00022475"/>
    </source>
</evidence>
<evidence type="ECO:0000256" key="6">
    <source>
        <dbReference type="ARBA" id="ARBA00022989"/>
    </source>
</evidence>
<dbReference type="NCBIfam" id="TIGR00795">
    <property type="entry name" value="lctP"/>
    <property type="match status" value="1"/>
</dbReference>
<feature type="transmembrane region" description="Helical" evidence="8">
    <location>
        <begin position="45"/>
        <end position="64"/>
    </location>
</feature>
<feature type="transmembrane region" description="Helical" evidence="8">
    <location>
        <begin position="490"/>
        <end position="519"/>
    </location>
</feature>
<feature type="transmembrane region" description="Helical" evidence="8">
    <location>
        <begin position="369"/>
        <end position="395"/>
    </location>
</feature>
<feature type="transmembrane region" description="Helical" evidence="8">
    <location>
        <begin position="407"/>
        <end position="427"/>
    </location>
</feature>
<comment type="subcellular location">
    <subcellularLocation>
        <location evidence="1 8">Cell membrane</location>
        <topology evidence="1 8">Multi-pass membrane protein</topology>
    </subcellularLocation>
</comment>
<evidence type="ECO:0000256" key="8">
    <source>
        <dbReference type="RuleBase" id="RU365092"/>
    </source>
</evidence>
<protein>
    <recommendedName>
        <fullName evidence="8">L-lactate permease</fullName>
    </recommendedName>
</protein>
<feature type="transmembrane region" description="Helical" evidence="8">
    <location>
        <begin position="531"/>
        <end position="550"/>
    </location>
</feature>